<dbReference type="EMBL" id="CP054213">
    <property type="protein sequence ID" value="QKJ89256.1"/>
    <property type="molecule type" value="Genomic_DNA"/>
</dbReference>
<evidence type="ECO:0000313" key="2">
    <source>
        <dbReference type="Proteomes" id="UP000505325"/>
    </source>
</evidence>
<name>A0A6M8UEG4_9GAMM</name>
<dbReference type="AlphaFoldDB" id="A0A6M8UEG4"/>
<keyword evidence="1" id="KW-0614">Plasmid</keyword>
<protein>
    <recommendedName>
        <fullName evidence="3">HEPN domain-containing protein</fullName>
    </recommendedName>
</protein>
<sequence length="197" mass="22430">MKKKPDVDLFTGDSDSHNNACLNYQPGTALAYAEGYRLAADILTAHIENTSRDQDTLVYPVLFLYRHHLELAMKYLIRLCRQLVAEPEQYGTDGHDLNRLWEQARKIVRDADETFPAKNFSLTGALVKQFVRADSRSTAFRYDLTRENGPSLPEITHINLRRFREKFSEAAGELDRTILHAEYLCSLGQDMLPGAAP</sequence>
<geneLocation type="plasmid" evidence="2">
    <name>ppd-1</name>
</geneLocation>
<evidence type="ECO:0000313" key="1">
    <source>
        <dbReference type="EMBL" id="QKJ89256.1"/>
    </source>
</evidence>
<dbReference type="KEGG" id="pmak:PMPD1_4357"/>
<keyword evidence="2" id="KW-1185">Reference proteome</keyword>
<evidence type="ECO:0008006" key="3">
    <source>
        <dbReference type="Google" id="ProtNLM"/>
    </source>
</evidence>
<dbReference type="Proteomes" id="UP000505325">
    <property type="component" value="Plasmid pPD-1"/>
</dbReference>
<organism evidence="1 2">
    <name type="scientific">Paramixta manurensis</name>
    <dbReference type="NCBI Taxonomy" id="2740817"/>
    <lineage>
        <taxon>Bacteria</taxon>
        <taxon>Pseudomonadati</taxon>
        <taxon>Pseudomonadota</taxon>
        <taxon>Gammaproteobacteria</taxon>
        <taxon>Enterobacterales</taxon>
        <taxon>Erwiniaceae</taxon>
        <taxon>Paramixta</taxon>
    </lineage>
</organism>
<dbReference type="RefSeq" id="WP_173636319.1">
    <property type="nucleotide sequence ID" value="NZ_CP054213.1"/>
</dbReference>
<accession>A0A6M8UEG4</accession>
<reference evidence="1 2" key="1">
    <citation type="submission" date="2020-06" db="EMBL/GenBank/DDBJ databases">
        <title>Genome sequence of Paramixta manurensis strain PD-1.</title>
        <authorList>
            <person name="Lee C.W."/>
            <person name="Kim J."/>
        </authorList>
    </citation>
    <scope>NUCLEOTIDE SEQUENCE [LARGE SCALE GENOMIC DNA]</scope>
    <source>
        <strain evidence="1 2">PD-1</strain>
        <plasmid evidence="2">ppd-1</plasmid>
    </source>
</reference>
<proteinExistence type="predicted"/>
<gene>
    <name evidence="1" type="ORF">PMPD1_4357</name>
</gene>